<dbReference type="GeneID" id="61250387"/>
<comment type="similarity">
    <text evidence="3">Belongs to the CoaE family.</text>
</comment>
<comment type="function">
    <text evidence="3">Catalyzes the phosphorylation of the 3'-hydroxyl group of dephosphocoenzyme A to form coenzyme A.</text>
</comment>
<dbReference type="Proteomes" id="UP000051565">
    <property type="component" value="Unassembled WGS sequence"/>
</dbReference>
<dbReference type="HAMAP" id="MF_00376">
    <property type="entry name" value="Dephospho_CoA_kinase"/>
    <property type="match status" value="1"/>
</dbReference>
<keyword evidence="3" id="KW-0808">Transferase</keyword>
<dbReference type="PANTHER" id="PTHR10695:SF46">
    <property type="entry name" value="BIFUNCTIONAL COENZYME A SYNTHASE-RELATED"/>
    <property type="match status" value="1"/>
</dbReference>
<dbReference type="InterPro" id="IPR001977">
    <property type="entry name" value="Depp_CoAkinase"/>
</dbReference>
<dbReference type="UniPathway" id="UPA00241">
    <property type="reaction ID" value="UER00356"/>
</dbReference>
<feature type="binding site" evidence="3">
    <location>
        <begin position="12"/>
        <end position="17"/>
    </location>
    <ligand>
        <name>ATP</name>
        <dbReference type="ChEBI" id="CHEBI:30616"/>
    </ligand>
</feature>
<comment type="catalytic activity">
    <reaction evidence="3">
        <text>3'-dephospho-CoA + ATP = ADP + CoA + H(+)</text>
        <dbReference type="Rhea" id="RHEA:18245"/>
        <dbReference type="ChEBI" id="CHEBI:15378"/>
        <dbReference type="ChEBI" id="CHEBI:30616"/>
        <dbReference type="ChEBI" id="CHEBI:57287"/>
        <dbReference type="ChEBI" id="CHEBI:57328"/>
        <dbReference type="ChEBI" id="CHEBI:456216"/>
        <dbReference type="EC" id="2.7.1.24"/>
    </reaction>
</comment>
<protein>
    <recommendedName>
        <fullName evidence="3 4">Dephospho-CoA kinase</fullName>
        <ecNumber evidence="3 4">2.7.1.24</ecNumber>
    </recommendedName>
    <alternativeName>
        <fullName evidence="3">Dephosphocoenzyme A kinase</fullName>
    </alternativeName>
</protein>
<dbReference type="CDD" id="cd02022">
    <property type="entry name" value="DPCK"/>
    <property type="match status" value="1"/>
</dbReference>
<reference evidence="5 6" key="1">
    <citation type="journal article" date="2015" name="Genome Announc.">
        <title>Expanding the biotechnology potential of lactobacilli through comparative genomics of 213 strains and associated genera.</title>
        <authorList>
            <person name="Sun Z."/>
            <person name="Harris H.M."/>
            <person name="McCann A."/>
            <person name="Guo C."/>
            <person name="Argimon S."/>
            <person name="Zhang W."/>
            <person name="Yang X."/>
            <person name="Jeffery I.B."/>
            <person name="Cooney J.C."/>
            <person name="Kagawa T.F."/>
            <person name="Liu W."/>
            <person name="Song Y."/>
            <person name="Salvetti E."/>
            <person name="Wrobel A."/>
            <person name="Rasinkangas P."/>
            <person name="Parkhill J."/>
            <person name="Rea M.C."/>
            <person name="O'Sullivan O."/>
            <person name="Ritari J."/>
            <person name="Douillard F.P."/>
            <person name="Paul Ross R."/>
            <person name="Yang R."/>
            <person name="Briner A.E."/>
            <person name="Felis G.E."/>
            <person name="de Vos W.M."/>
            <person name="Barrangou R."/>
            <person name="Klaenhammer T.R."/>
            <person name="Caufield P.W."/>
            <person name="Cui Y."/>
            <person name="Zhang H."/>
            <person name="O'Toole P.W."/>
        </authorList>
    </citation>
    <scope>NUCLEOTIDE SEQUENCE [LARGE SCALE GENOMIC DNA]</scope>
    <source>
        <strain evidence="5 6">DSM 20690</strain>
    </source>
</reference>
<dbReference type="PROSITE" id="PS51219">
    <property type="entry name" value="DPCK"/>
    <property type="match status" value="1"/>
</dbReference>
<dbReference type="AlphaFoldDB" id="A0A0R2JYE8"/>
<dbReference type="SUPFAM" id="SSF52540">
    <property type="entry name" value="P-loop containing nucleoside triphosphate hydrolases"/>
    <property type="match status" value="1"/>
</dbReference>
<name>A0A0R2JYE8_9LACO</name>
<dbReference type="EC" id="2.7.1.24" evidence="3 4"/>
<proteinExistence type="inferred from homology"/>
<keyword evidence="6" id="KW-1185">Reference proteome</keyword>
<keyword evidence="3" id="KW-0963">Cytoplasm</keyword>
<evidence type="ECO:0000313" key="6">
    <source>
        <dbReference type="Proteomes" id="UP000051565"/>
    </source>
</evidence>
<keyword evidence="3" id="KW-0418">Kinase</keyword>
<evidence type="ECO:0000256" key="1">
    <source>
        <dbReference type="ARBA" id="ARBA00022741"/>
    </source>
</evidence>
<evidence type="ECO:0000256" key="3">
    <source>
        <dbReference type="HAMAP-Rule" id="MF_00376"/>
    </source>
</evidence>
<dbReference type="NCBIfam" id="TIGR00152">
    <property type="entry name" value="dephospho-CoA kinase"/>
    <property type="match status" value="1"/>
</dbReference>
<dbReference type="STRING" id="53444.AYR59_05980"/>
<evidence type="ECO:0000256" key="2">
    <source>
        <dbReference type="ARBA" id="ARBA00022840"/>
    </source>
</evidence>
<keyword evidence="1 3" id="KW-0547">Nucleotide-binding</keyword>
<gene>
    <name evidence="3" type="primary">coaE</name>
    <name evidence="5" type="ORF">IV52_GL000506</name>
</gene>
<dbReference type="GO" id="GO:0005737">
    <property type="term" value="C:cytoplasm"/>
    <property type="evidence" value="ECO:0007669"/>
    <property type="project" value="UniProtKB-SubCell"/>
</dbReference>
<comment type="pathway">
    <text evidence="3">Cofactor biosynthesis; coenzyme A biosynthesis; CoA from (R)-pantothenate: step 5/5.</text>
</comment>
<dbReference type="GO" id="GO:0015937">
    <property type="term" value="P:coenzyme A biosynthetic process"/>
    <property type="evidence" value="ECO:0007669"/>
    <property type="project" value="UniProtKB-UniRule"/>
</dbReference>
<comment type="caution">
    <text evidence="5">The sequence shown here is derived from an EMBL/GenBank/DDBJ whole genome shotgun (WGS) entry which is preliminary data.</text>
</comment>
<dbReference type="Gene3D" id="3.40.50.300">
    <property type="entry name" value="P-loop containing nucleotide triphosphate hydrolases"/>
    <property type="match status" value="1"/>
</dbReference>
<dbReference type="RefSeq" id="WP_054646258.1">
    <property type="nucleotide sequence ID" value="NZ_FUXS01000001.1"/>
</dbReference>
<evidence type="ECO:0000256" key="4">
    <source>
        <dbReference type="NCBIfam" id="TIGR00152"/>
    </source>
</evidence>
<dbReference type="PANTHER" id="PTHR10695">
    <property type="entry name" value="DEPHOSPHO-COA KINASE-RELATED"/>
    <property type="match status" value="1"/>
</dbReference>
<dbReference type="GO" id="GO:0005524">
    <property type="term" value="F:ATP binding"/>
    <property type="evidence" value="ECO:0007669"/>
    <property type="project" value="UniProtKB-UniRule"/>
</dbReference>
<keyword evidence="3" id="KW-0173">Coenzyme A biosynthesis</keyword>
<accession>A0A0R2JYE8</accession>
<dbReference type="EMBL" id="JQBT01000032">
    <property type="protein sequence ID" value="KRN79101.1"/>
    <property type="molecule type" value="Genomic_DNA"/>
</dbReference>
<sequence>MTKIIGLTGSIATGKSTVARMIAEEGIPVLDLDEITHDLENHNQKVIEIIGKCFGKNVISSGKVDRNKLGKIVFSNPSKMKELVRIINPFLFKLIEKNTNGCLTVLDAPTLFENGFQIMTDNVLMVTCDPVIQMSRLQKRDNISISKANQLISAQWPQSLKKELADELIDSSNGFKDLKQQVLKWLDKLR</sequence>
<dbReference type="GO" id="GO:0004140">
    <property type="term" value="F:dephospho-CoA kinase activity"/>
    <property type="evidence" value="ECO:0007669"/>
    <property type="project" value="UniProtKB-UniRule"/>
</dbReference>
<dbReference type="Pfam" id="PF01121">
    <property type="entry name" value="CoaE"/>
    <property type="match status" value="1"/>
</dbReference>
<evidence type="ECO:0000313" key="5">
    <source>
        <dbReference type="EMBL" id="KRN79101.1"/>
    </source>
</evidence>
<keyword evidence="2 3" id="KW-0067">ATP-binding</keyword>
<organism evidence="5 6">
    <name type="scientific">Fructilactobacillus lindneri DSM 20690 = JCM 11027</name>
    <dbReference type="NCBI Taxonomy" id="1122148"/>
    <lineage>
        <taxon>Bacteria</taxon>
        <taxon>Bacillati</taxon>
        <taxon>Bacillota</taxon>
        <taxon>Bacilli</taxon>
        <taxon>Lactobacillales</taxon>
        <taxon>Lactobacillaceae</taxon>
        <taxon>Fructilactobacillus</taxon>
    </lineage>
</organism>
<dbReference type="PATRIC" id="fig|1122148.6.peg.526"/>
<comment type="subcellular location">
    <subcellularLocation>
        <location evidence="3">Cytoplasm</location>
    </subcellularLocation>
</comment>
<dbReference type="OrthoDB" id="9812943at2"/>
<dbReference type="InterPro" id="IPR027417">
    <property type="entry name" value="P-loop_NTPase"/>
</dbReference>